<evidence type="ECO:0000313" key="2">
    <source>
        <dbReference type="EMBL" id="DAF44649.1"/>
    </source>
</evidence>
<proteinExistence type="predicted"/>
<name>A0A8S5S140_9CAUD</name>
<keyword evidence="1" id="KW-1133">Transmembrane helix</keyword>
<reference evidence="2" key="1">
    <citation type="journal article" date="2021" name="Proc. Natl. Acad. Sci. U.S.A.">
        <title>A Catalog of Tens of Thousands of Viruses from Human Metagenomes Reveals Hidden Associations with Chronic Diseases.</title>
        <authorList>
            <person name="Tisza M.J."/>
            <person name="Buck C.B."/>
        </authorList>
    </citation>
    <scope>NUCLEOTIDE SEQUENCE</scope>
    <source>
        <strain evidence="2">Ct8Lf7</strain>
    </source>
</reference>
<evidence type="ECO:0000256" key="1">
    <source>
        <dbReference type="SAM" id="Phobius"/>
    </source>
</evidence>
<dbReference type="EMBL" id="BK032511">
    <property type="protein sequence ID" value="DAF44649.1"/>
    <property type="molecule type" value="Genomic_DNA"/>
</dbReference>
<sequence>MSILLVIGSIPSYIALIFLLTEVFSPGSHAGYVL</sequence>
<accession>A0A8S5S140</accession>
<protein>
    <submittedName>
        <fullName evidence="2">Uncharacterized protein</fullName>
    </submittedName>
</protein>
<organism evidence="2">
    <name type="scientific">Podoviridae sp. ct8Lf7</name>
    <dbReference type="NCBI Taxonomy" id="2827723"/>
    <lineage>
        <taxon>Viruses</taxon>
        <taxon>Duplodnaviria</taxon>
        <taxon>Heunggongvirae</taxon>
        <taxon>Uroviricota</taxon>
        <taxon>Caudoviricetes</taxon>
    </lineage>
</organism>
<feature type="transmembrane region" description="Helical" evidence="1">
    <location>
        <begin position="6"/>
        <end position="24"/>
    </location>
</feature>
<keyword evidence="1" id="KW-0472">Membrane</keyword>
<keyword evidence="1" id="KW-0812">Transmembrane</keyword>